<dbReference type="Proteomes" id="UP000006671">
    <property type="component" value="Unassembled WGS sequence"/>
</dbReference>
<dbReference type="PANTHER" id="PTHR41733:SF1">
    <property type="entry name" value="CHROMOSOME UNDETERMINED SCAFFOLD_30, WHOLE GENOME SHOTGUN SEQUENCE"/>
    <property type="match status" value="1"/>
</dbReference>
<dbReference type="eggNOG" id="ENOG502RYYZ">
    <property type="taxonomic scope" value="Eukaryota"/>
</dbReference>
<feature type="compositionally biased region" description="Low complexity" evidence="2">
    <location>
        <begin position="34"/>
        <end position="51"/>
    </location>
</feature>
<evidence type="ECO:0000313" key="3">
    <source>
        <dbReference type="EMBL" id="EFC37726.1"/>
    </source>
</evidence>
<keyword evidence="1" id="KW-0175">Coiled coil</keyword>
<proteinExistence type="predicted"/>
<reference evidence="3 4" key="1">
    <citation type="journal article" date="2010" name="Cell">
        <title>The genome of Naegleria gruberi illuminates early eukaryotic versatility.</title>
        <authorList>
            <person name="Fritz-Laylin L.K."/>
            <person name="Prochnik S.E."/>
            <person name="Ginger M.L."/>
            <person name="Dacks J.B."/>
            <person name="Carpenter M.L."/>
            <person name="Field M.C."/>
            <person name="Kuo A."/>
            <person name="Paredez A."/>
            <person name="Chapman J."/>
            <person name="Pham J."/>
            <person name="Shu S."/>
            <person name="Neupane R."/>
            <person name="Cipriano M."/>
            <person name="Mancuso J."/>
            <person name="Tu H."/>
            <person name="Salamov A."/>
            <person name="Lindquist E."/>
            <person name="Shapiro H."/>
            <person name="Lucas S."/>
            <person name="Grigoriev I.V."/>
            <person name="Cande W.Z."/>
            <person name="Fulton C."/>
            <person name="Rokhsar D.S."/>
            <person name="Dawson S.C."/>
        </authorList>
    </citation>
    <scope>NUCLEOTIDE SEQUENCE [LARGE SCALE GENOMIC DNA]</scope>
    <source>
        <strain evidence="3 4">NEG-M</strain>
    </source>
</reference>
<evidence type="ECO:0000256" key="2">
    <source>
        <dbReference type="SAM" id="MobiDB-lite"/>
    </source>
</evidence>
<gene>
    <name evidence="3" type="ORF">NAEGRDRAFT_53541</name>
</gene>
<organism evidence="4">
    <name type="scientific">Naegleria gruberi</name>
    <name type="common">Amoeba</name>
    <dbReference type="NCBI Taxonomy" id="5762"/>
    <lineage>
        <taxon>Eukaryota</taxon>
        <taxon>Discoba</taxon>
        <taxon>Heterolobosea</taxon>
        <taxon>Tetramitia</taxon>
        <taxon>Eutetramitia</taxon>
        <taxon>Vahlkampfiidae</taxon>
        <taxon>Naegleria</taxon>
    </lineage>
</organism>
<sequence>MKRKRQVKSTDDEKSNRKTQSSSTLTDHDKNIHTTSKASSSDSLVTSTTSTSKKKSTSSRGEGRKKGVVQSKSLFNFSQAPGWNEQENRILRLGIMKFGVGSWSTIGRAGILPGKNFAQLYIQTQRMLGVQSLAQFNGIRLDTDRVRTDFEKLAEKVNSKSGDNGGLSIKNGLIVNAHGANPTKESIKQKREHNRKKYELDEDEVADLVDEEELYSLKRSVRLEFTKHLRKFLNQDNENESTNDLSELTSSLETIDDDLKECKDELDDLMDTFFGQDD</sequence>
<dbReference type="RefSeq" id="XP_002670470.1">
    <property type="nucleotide sequence ID" value="XM_002670424.1"/>
</dbReference>
<dbReference type="STRING" id="5762.D2VZN2"/>
<dbReference type="KEGG" id="ngr:NAEGRDRAFT_53541"/>
<feature type="coiled-coil region" evidence="1">
    <location>
        <begin position="245"/>
        <end position="272"/>
    </location>
</feature>
<accession>D2VZN2</accession>
<dbReference type="OMA" id="IAKCKNE"/>
<name>D2VZN2_NAEGR</name>
<dbReference type="EMBL" id="GG738915">
    <property type="protein sequence ID" value="EFC37726.1"/>
    <property type="molecule type" value="Genomic_DNA"/>
</dbReference>
<feature type="region of interest" description="Disordered" evidence="2">
    <location>
        <begin position="1"/>
        <end position="67"/>
    </location>
</feature>
<dbReference type="VEuPathDB" id="AmoebaDB:NAEGRDRAFT_53541"/>
<dbReference type="GeneID" id="8857608"/>
<dbReference type="PANTHER" id="PTHR41733">
    <property type="entry name" value="UBIQUITIN-ASSOCIATED/TRANSLATION ELONGATION FACTOR EF1B, N-TERMINAL, EUKARYOTE"/>
    <property type="match status" value="1"/>
</dbReference>
<dbReference type="OrthoDB" id="608866at2759"/>
<dbReference type="InParanoid" id="D2VZN2"/>
<dbReference type="AlphaFoldDB" id="D2VZN2"/>
<protein>
    <submittedName>
        <fullName evidence="3">Predicted protein</fullName>
    </submittedName>
</protein>
<evidence type="ECO:0000313" key="4">
    <source>
        <dbReference type="Proteomes" id="UP000006671"/>
    </source>
</evidence>
<evidence type="ECO:0000256" key="1">
    <source>
        <dbReference type="SAM" id="Coils"/>
    </source>
</evidence>
<keyword evidence="4" id="KW-1185">Reference proteome</keyword>